<name>A0A0D6AZB0_RHOSU</name>
<feature type="transmembrane region" description="Helical" evidence="7">
    <location>
        <begin position="173"/>
        <end position="197"/>
    </location>
</feature>
<feature type="transmembrane region" description="Helical" evidence="7">
    <location>
        <begin position="411"/>
        <end position="432"/>
    </location>
</feature>
<reference evidence="9 10" key="1">
    <citation type="submission" date="2015-02" db="EMBL/GenBank/DDBJ databases">
        <title>Genome sequene of Rhodovulum sulfidophilum DSM 2351.</title>
        <authorList>
            <person name="Nagao N."/>
        </authorList>
    </citation>
    <scope>NUCLEOTIDE SEQUENCE [LARGE SCALE GENOMIC DNA]</scope>
    <source>
        <strain evidence="9 10">DSM 2351</strain>
    </source>
</reference>
<evidence type="ECO:0000256" key="7">
    <source>
        <dbReference type="RuleBase" id="RU369079"/>
    </source>
</evidence>
<feature type="transmembrane region" description="Helical" evidence="7">
    <location>
        <begin position="32"/>
        <end position="54"/>
    </location>
</feature>
<evidence type="ECO:0000313" key="9">
    <source>
        <dbReference type="EMBL" id="BAQ68182.1"/>
    </source>
</evidence>
<evidence type="ECO:0000256" key="6">
    <source>
        <dbReference type="ARBA" id="ARBA00023136"/>
    </source>
</evidence>
<evidence type="ECO:0000259" key="8">
    <source>
        <dbReference type="Pfam" id="PF06808"/>
    </source>
</evidence>
<dbReference type="PATRIC" id="fig|35806.4.peg.1040"/>
<keyword evidence="2" id="KW-1003">Cell membrane</keyword>
<evidence type="ECO:0000313" key="10">
    <source>
        <dbReference type="Proteomes" id="UP000064912"/>
    </source>
</evidence>
<protein>
    <recommendedName>
        <fullName evidence="7">TRAP transporter large permease protein</fullName>
    </recommendedName>
</protein>
<comment type="subunit">
    <text evidence="7">The complex comprises the extracytoplasmic solute receptor protein and the two transmembrane proteins.</text>
</comment>
<comment type="function">
    <text evidence="7">Part of the tripartite ATP-independent periplasmic (TRAP) transport system.</text>
</comment>
<dbReference type="InterPro" id="IPR010656">
    <property type="entry name" value="DctM"/>
</dbReference>
<dbReference type="GO" id="GO:0022857">
    <property type="term" value="F:transmembrane transporter activity"/>
    <property type="evidence" value="ECO:0007669"/>
    <property type="project" value="UniProtKB-UniRule"/>
</dbReference>
<comment type="caution">
    <text evidence="7">Lacks conserved residue(s) required for the propagation of feature annotation.</text>
</comment>
<dbReference type="InterPro" id="IPR004681">
    <property type="entry name" value="TRAP_DctM"/>
</dbReference>
<accession>A0A0D6AZB0</accession>
<dbReference type="PANTHER" id="PTHR33362">
    <property type="entry name" value="SIALIC ACID TRAP TRANSPORTER PERMEASE PROTEIN SIAT-RELATED"/>
    <property type="match status" value="1"/>
</dbReference>
<organism evidence="9 10">
    <name type="scientific">Rhodovulum sulfidophilum</name>
    <name type="common">Rhodobacter sulfidophilus</name>
    <dbReference type="NCBI Taxonomy" id="35806"/>
    <lineage>
        <taxon>Bacteria</taxon>
        <taxon>Pseudomonadati</taxon>
        <taxon>Pseudomonadota</taxon>
        <taxon>Alphaproteobacteria</taxon>
        <taxon>Rhodobacterales</taxon>
        <taxon>Paracoccaceae</taxon>
        <taxon>Rhodovulum</taxon>
    </lineage>
</organism>
<keyword evidence="7" id="KW-0813">Transport</keyword>
<gene>
    <name evidence="9" type="ORF">NHU_01017</name>
</gene>
<comment type="similarity">
    <text evidence="7">Belongs to the TRAP transporter large permease family.</text>
</comment>
<evidence type="ECO:0000256" key="5">
    <source>
        <dbReference type="ARBA" id="ARBA00022989"/>
    </source>
</evidence>
<dbReference type="KEGG" id="rsu:NHU_01017"/>
<feature type="domain" description="TRAP C4-dicarboxylate transport system permease DctM subunit" evidence="8">
    <location>
        <begin position="13"/>
        <end position="428"/>
    </location>
</feature>
<feature type="transmembrane region" description="Helical" evidence="7">
    <location>
        <begin position="323"/>
        <end position="353"/>
    </location>
</feature>
<feature type="transmembrane region" description="Helical" evidence="7">
    <location>
        <begin position="141"/>
        <end position="167"/>
    </location>
</feature>
<feature type="transmembrane region" description="Helical" evidence="7">
    <location>
        <begin position="101"/>
        <end position="129"/>
    </location>
</feature>
<feature type="transmembrane region" description="Helical" evidence="7">
    <location>
        <begin position="282"/>
        <end position="303"/>
    </location>
</feature>
<evidence type="ECO:0000256" key="3">
    <source>
        <dbReference type="ARBA" id="ARBA00022519"/>
    </source>
</evidence>
<dbReference type="eggNOG" id="COG4664">
    <property type="taxonomic scope" value="Bacteria"/>
</dbReference>
<evidence type="ECO:0000256" key="4">
    <source>
        <dbReference type="ARBA" id="ARBA00022692"/>
    </source>
</evidence>
<dbReference type="GO" id="GO:0005886">
    <property type="term" value="C:plasma membrane"/>
    <property type="evidence" value="ECO:0007669"/>
    <property type="project" value="UniProtKB-SubCell"/>
</dbReference>
<dbReference type="PIRSF" id="PIRSF006066">
    <property type="entry name" value="HI0050"/>
    <property type="match status" value="1"/>
</dbReference>
<evidence type="ECO:0000256" key="2">
    <source>
        <dbReference type="ARBA" id="ARBA00022475"/>
    </source>
</evidence>
<keyword evidence="4 7" id="KW-0812">Transmembrane</keyword>
<keyword evidence="6 7" id="KW-0472">Membrane</keyword>
<dbReference type="EMBL" id="AP014800">
    <property type="protein sequence ID" value="BAQ68182.1"/>
    <property type="molecule type" value="Genomic_DNA"/>
</dbReference>
<keyword evidence="3 7" id="KW-0997">Cell inner membrane</keyword>
<feature type="transmembrane region" description="Helical" evidence="7">
    <location>
        <begin position="251"/>
        <end position="270"/>
    </location>
</feature>
<sequence>MIESSLVLVFMFTALVAFMLSGAGLAFVLGAIAFISTILLWGPSALIVAVLNTFETMTSEALMAIPLYVLMASILEKSGIIEALYEAMEIWFSRLNGGLAVGTIAICTILAAMTGVVGAAVAAMGILALPSMLARGYHPPLALGAICAGGTLGILIPPSVVTIVYAITAQMSIGQMFAAGIVPGLILAGSYSAYVLIRTWLNPALAPKPADAPQLPLGERLARLKSLVLPGIVVLGVLGSIYAGLATPTEAAAVGVLGAALSALVTRKLSLPMLSEAAGDTLRVTAMILWITIGARAFVSVFAATGGADSLLGFVEGLETSRWVVLGTMVLVLIFLGLFLDEIGTILLCVPVFLPIVKALGFDPLWFGVLFMITAQMAYITPPFGYTLFYLKGVLPPGLGIGQVYRGIVPFFLIQLGVLVLFALFPGLVTWLPETLLPSLK</sequence>
<proteinExistence type="inferred from homology"/>
<dbReference type="Proteomes" id="UP000064912">
    <property type="component" value="Chromosome"/>
</dbReference>
<dbReference type="NCBIfam" id="TIGR00786">
    <property type="entry name" value="dctM"/>
    <property type="match status" value="1"/>
</dbReference>
<dbReference type="Pfam" id="PF06808">
    <property type="entry name" value="DctM"/>
    <property type="match status" value="1"/>
</dbReference>
<comment type="subcellular location">
    <subcellularLocation>
        <location evidence="1 7">Cell inner membrane</location>
        <topology evidence="1 7">Multi-pass membrane protein</topology>
    </subcellularLocation>
</comment>
<dbReference type="AlphaFoldDB" id="A0A0D6AZB0"/>
<evidence type="ECO:0000256" key="1">
    <source>
        <dbReference type="ARBA" id="ARBA00004429"/>
    </source>
</evidence>
<keyword evidence="5 7" id="KW-1133">Transmembrane helix</keyword>
<feature type="transmembrane region" description="Helical" evidence="7">
    <location>
        <begin position="365"/>
        <end position="391"/>
    </location>
</feature>